<dbReference type="PROSITE" id="PS51318">
    <property type="entry name" value="TAT"/>
    <property type="match status" value="1"/>
</dbReference>
<dbReference type="PATRIC" id="fig|43675.28.peg.1717"/>
<dbReference type="EMBL" id="AP014938">
    <property type="protein sequence ID" value="BAS20922.1"/>
    <property type="molecule type" value="Genomic_DNA"/>
</dbReference>
<reference evidence="2" key="1">
    <citation type="submission" date="2015-08" db="EMBL/GenBank/DDBJ databases">
        <title>Complete genome sequence of Rothia mucilaginosa strain NUM-Rm6536.</title>
        <authorList>
            <person name="Nambu T."/>
        </authorList>
    </citation>
    <scope>NUCLEOTIDE SEQUENCE [LARGE SCALE GENOMIC DNA]</scope>
    <source>
        <strain evidence="2">NUM-Rm6536</strain>
    </source>
</reference>
<dbReference type="Proteomes" id="UP000066203">
    <property type="component" value="Chromosome"/>
</dbReference>
<dbReference type="PROSITE" id="PS51257">
    <property type="entry name" value="PROKAR_LIPOPROTEIN"/>
    <property type="match status" value="1"/>
</dbReference>
<dbReference type="RefSeq" id="WP_269453485.1">
    <property type="nucleotide sequence ID" value="NZ_AP014938.1"/>
</dbReference>
<accession>A0A0K2S251</accession>
<protein>
    <submittedName>
        <fullName evidence="1">Uncharacterized protein</fullName>
    </submittedName>
</protein>
<proteinExistence type="predicted"/>
<organism evidence="1">
    <name type="scientific">Rothia mucilaginosa</name>
    <dbReference type="NCBI Taxonomy" id="43675"/>
    <lineage>
        <taxon>Bacteria</taxon>
        <taxon>Bacillati</taxon>
        <taxon>Actinomycetota</taxon>
        <taxon>Actinomycetes</taxon>
        <taxon>Micrococcales</taxon>
        <taxon>Micrococcaceae</taxon>
        <taxon>Rothia</taxon>
    </lineage>
</organism>
<name>A0A0K2S251_9MICC</name>
<dbReference type="AlphaFoldDB" id="A0A0K2S251"/>
<evidence type="ECO:0000313" key="2">
    <source>
        <dbReference type="Proteomes" id="UP000066203"/>
    </source>
</evidence>
<dbReference type="InterPro" id="IPR006311">
    <property type="entry name" value="TAT_signal"/>
</dbReference>
<sequence>MKKFLQDSDVLSRRALLSGVTFFGASALLAACGVQANNEAVAD</sequence>
<evidence type="ECO:0000313" key="1">
    <source>
        <dbReference type="EMBL" id="BAS20922.1"/>
    </source>
</evidence>
<gene>
    <name evidence="1" type="ORF">RM6536_1675</name>
</gene>